<evidence type="ECO:0000256" key="1">
    <source>
        <dbReference type="SAM" id="Phobius"/>
    </source>
</evidence>
<gene>
    <name evidence="2" type="ORF">ACFOUW_39780</name>
</gene>
<feature type="transmembrane region" description="Helical" evidence="1">
    <location>
        <begin position="154"/>
        <end position="173"/>
    </location>
</feature>
<keyword evidence="1" id="KW-1133">Transmembrane helix</keyword>
<feature type="transmembrane region" description="Helical" evidence="1">
    <location>
        <begin position="75"/>
        <end position="92"/>
    </location>
</feature>
<dbReference type="RefSeq" id="WP_307782271.1">
    <property type="nucleotide sequence ID" value="NZ_JAFBCM010000001.1"/>
</dbReference>
<proteinExistence type="predicted"/>
<accession>A0ABV7YQ55</accession>
<evidence type="ECO:0000313" key="3">
    <source>
        <dbReference type="Proteomes" id="UP001595699"/>
    </source>
</evidence>
<protein>
    <submittedName>
        <fullName evidence="2">DUF3159 domain-containing protein</fullName>
    </submittedName>
</protein>
<keyword evidence="3" id="KW-1185">Reference proteome</keyword>
<name>A0ABV7YQ55_9ACTN</name>
<organism evidence="2 3">
    <name type="scientific">Tenggerimyces flavus</name>
    <dbReference type="NCBI Taxonomy" id="1708749"/>
    <lineage>
        <taxon>Bacteria</taxon>
        <taxon>Bacillati</taxon>
        <taxon>Actinomycetota</taxon>
        <taxon>Actinomycetes</taxon>
        <taxon>Propionibacteriales</taxon>
        <taxon>Nocardioidaceae</taxon>
        <taxon>Tenggerimyces</taxon>
    </lineage>
</organism>
<feature type="transmembrane region" description="Helical" evidence="1">
    <location>
        <begin position="112"/>
        <end position="133"/>
    </location>
</feature>
<feature type="transmembrane region" description="Helical" evidence="1">
    <location>
        <begin position="193"/>
        <end position="213"/>
    </location>
</feature>
<keyword evidence="1" id="KW-0812">Transmembrane</keyword>
<evidence type="ECO:0000313" key="2">
    <source>
        <dbReference type="EMBL" id="MFC3767023.1"/>
    </source>
</evidence>
<dbReference type="Pfam" id="PF11361">
    <property type="entry name" value="DUF3159"/>
    <property type="match status" value="1"/>
</dbReference>
<dbReference type="EMBL" id="JBHRZH010000064">
    <property type="protein sequence ID" value="MFC3767023.1"/>
    <property type="molecule type" value="Genomic_DNA"/>
</dbReference>
<comment type="caution">
    <text evidence="2">The sequence shown here is derived from an EMBL/GenBank/DDBJ whole genome shotgun (WGS) entry which is preliminary data.</text>
</comment>
<sequence>MQLREGSPQSSASSESLGALLGGRKAGIDATLPPVAFVVTWLLTSRSVGWGALVAVVVGLGVAGYRVSRGDKPRAVLVGLLGVAVASIVVVRTGRAADFFLVQLAANAASTLAWAVSIVLRWPLLGVIVGALLGQKTRWRKDRSLVRAYSMASWVWVAQYALRVLVFGALYLYDYLYDSEAAVVALGVARVAMSWPLVAACVAVSGVVLIRALPKGHPGFRHPHPPADAPAP</sequence>
<feature type="transmembrane region" description="Helical" evidence="1">
    <location>
        <begin position="48"/>
        <end position="68"/>
    </location>
</feature>
<dbReference type="Proteomes" id="UP001595699">
    <property type="component" value="Unassembled WGS sequence"/>
</dbReference>
<dbReference type="InterPro" id="IPR016566">
    <property type="entry name" value="UCP010219"/>
</dbReference>
<keyword evidence="1" id="KW-0472">Membrane</keyword>
<reference evidence="3" key="1">
    <citation type="journal article" date="2019" name="Int. J. Syst. Evol. Microbiol.">
        <title>The Global Catalogue of Microorganisms (GCM) 10K type strain sequencing project: providing services to taxonomists for standard genome sequencing and annotation.</title>
        <authorList>
            <consortium name="The Broad Institute Genomics Platform"/>
            <consortium name="The Broad Institute Genome Sequencing Center for Infectious Disease"/>
            <person name="Wu L."/>
            <person name="Ma J."/>
        </authorList>
    </citation>
    <scope>NUCLEOTIDE SEQUENCE [LARGE SCALE GENOMIC DNA]</scope>
    <source>
        <strain evidence="3">CGMCC 4.7241</strain>
    </source>
</reference>